<evidence type="ECO:0000313" key="3">
    <source>
        <dbReference type="Proteomes" id="UP000534186"/>
    </source>
</evidence>
<feature type="region of interest" description="Disordered" evidence="1">
    <location>
        <begin position="1"/>
        <end position="29"/>
    </location>
</feature>
<comment type="caution">
    <text evidence="2">The sequence shown here is derived from an EMBL/GenBank/DDBJ whole genome shotgun (WGS) entry which is preliminary data.</text>
</comment>
<sequence length="29" mass="3192">MLHKHTDEEVADYNKGIECGQSGGQNDDT</sequence>
<evidence type="ECO:0000313" key="2">
    <source>
        <dbReference type="EMBL" id="NYF53954.1"/>
    </source>
</evidence>
<dbReference type="AlphaFoldDB" id="A0A7Y9T731"/>
<proteinExistence type="predicted"/>
<accession>A0A7Y9T731</accession>
<evidence type="ECO:0000256" key="1">
    <source>
        <dbReference type="SAM" id="MobiDB-lite"/>
    </source>
</evidence>
<gene>
    <name evidence="2" type="ORF">HDF12_004353</name>
</gene>
<organism evidence="2 3">
    <name type="scientific">Tunturiibacter lichenicola</name>
    <dbReference type="NCBI Taxonomy" id="2051959"/>
    <lineage>
        <taxon>Bacteria</taxon>
        <taxon>Pseudomonadati</taxon>
        <taxon>Acidobacteriota</taxon>
        <taxon>Terriglobia</taxon>
        <taxon>Terriglobales</taxon>
        <taxon>Acidobacteriaceae</taxon>
        <taxon>Tunturiibacter</taxon>
    </lineage>
</organism>
<dbReference type="Proteomes" id="UP000534186">
    <property type="component" value="Unassembled WGS sequence"/>
</dbReference>
<protein>
    <submittedName>
        <fullName evidence="2">Uncharacterized protein</fullName>
    </submittedName>
</protein>
<reference evidence="2 3" key="1">
    <citation type="submission" date="2020-07" db="EMBL/GenBank/DDBJ databases">
        <title>Genomic Encyclopedia of Type Strains, Phase IV (KMG-V): Genome sequencing to study the core and pangenomes of soil and plant-associated prokaryotes.</title>
        <authorList>
            <person name="Whitman W."/>
        </authorList>
    </citation>
    <scope>NUCLEOTIDE SEQUENCE [LARGE SCALE GENOMIC DNA]</scope>
    <source>
        <strain evidence="2 3">M8UP30</strain>
    </source>
</reference>
<dbReference type="EMBL" id="JACCCV010000002">
    <property type="protein sequence ID" value="NYF53954.1"/>
    <property type="molecule type" value="Genomic_DNA"/>
</dbReference>
<name>A0A7Y9T731_9BACT</name>